<gene>
    <name evidence="1" type="ORF">AHMF7605_00100</name>
</gene>
<dbReference type="RefSeq" id="WP_106925259.1">
    <property type="nucleotide sequence ID" value="NZ_PYFT01000001.1"/>
</dbReference>
<dbReference type="EMBL" id="PYFT01000001">
    <property type="protein sequence ID" value="PSR52031.1"/>
    <property type="molecule type" value="Genomic_DNA"/>
</dbReference>
<evidence type="ECO:0000313" key="2">
    <source>
        <dbReference type="Proteomes" id="UP000240357"/>
    </source>
</evidence>
<dbReference type="AlphaFoldDB" id="A0A2T2Y928"/>
<proteinExistence type="predicted"/>
<accession>A0A2T2Y928</accession>
<comment type="caution">
    <text evidence="1">The sequence shown here is derived from an EMBL/GenBank/DDBJ whole genome shotgun (WGS) entry which is preliminary data.</text>
</comment>
<organism evidence="1 2">
    <name type="scientific">Adhaeribacter arboris</name>
    <dbReference type="NCBI Taxonomy" id="2072846"/>
    <lineage>
        <taxon>Bacteria</taxon>
        <taxon>Pseudomonadati</taxon>
        <taxon>Bacteroidota</taxon>
        <taxon>Cytophagia</taxon>
        <taxon>Cytophagales</taxon>
        <taxon>Hymenobacteraceae</taxon>
        <taxon>Adhaeribacter</taxon>
    </lineage>
</organism>
<reference evidence="1 2" key="1">
    <citation type="submission" date="2018-03" db="EMBL/GenBank/DDBJ databases">
        <title>Adhaeribacter sp. HMF7605 Genome sequencing and assembly.</title>
        <authorList>
            <person name="Kang H."/>
            <person name="Kang J."/>
            <person name="Cha I."/>
            <person name="Kim H."/>
            <person name="Joh K."/>
        </authorList>
    </citation>
    <scope>NUCLEOTIDE SEQUENCE [LARGE SCALE GENOMIC DNA]</scope>
    <source>
        <strain evidence="1 2">HMF7605</strain>
    </source>
</reference>
<sequence>MQKEICVLTGEDIEVTSHRDCYSYDLNILERKITIFICHDCQYKIKDAPMHIVKGLIANGIWPERAFIIAEDHIDNEVN</sequence>
<protein>
    <submittedName>
        <fullName evidence="1">Uncharacterized protein</fullName>
    </submittedName>
</protein>
<name>A0A2T2Y928_9BACT</name>
<evidence type="ECO:0000313" key="1">
    <source>
        <dbReference type="EMBL" id="PSR52031.1"/>
    </source>
</evidence>
<dbReference type="Proteomes" id="UP000240357">
    <property type="component" value="Unassembled WGS sequence"/>
</dbReference>
<keyword evidence="2" id="KW-1185">Reference proteome</keyword>